<name>A0A8H4AZI0_GIGMA</name>
<dbReference type="Proteomes" id="UP000439903">
    <property type="component" value="Unassembled WGS sequence"/>
</dbReference>
<dbReference type="SUPFAM" id="SSF56112">
    <property type="entry name" value="Protein kinase-like (PK-like)"/>
    <property type="match status" value="1"/>
</dbReference>
<comment type="caution">
    <text evidence="4">The sequence shown here is derived from an EMBL/GenBank/DDBJ whole genome shotgun (WGS) entry which is preliminary data.</text>
</comment>
<keyword evidence="4" id="KW-0418">Kinase</keyword>
<gene>
    <name evidence="4" type="ORF">F8M41_000473</name>
</gene>
<dbReference type="OrthoDB" id="2380616at2759"/>
<evidence type="ECO:0000256" key="1">
    <source>
        <dbReference type="ARBA" id="ARBA00022741"/>
    </source>
</evidence>
<reference evidence="4 5" key="1">
    <citation type="journal article" date="2019" name="Environ. Microbiol.">
        <title>At the nexus of three kingdoms: the genome of the mycorrhizal fungus Gigaspora margarita provides insights into plant, endobacterial and fungal interactions.</title>
        <authorList>
            <person name="Venice F."/>
            <person name="Ghignone S."/>
            <person name="Salvioli di Fossalunga A."/>
            <person name="Amselem J."/>
            <person name="Novero M."/>
            <person name="Xianan X."/>
            <person name="Sedzielewska Toro K."/>
            <person name="Morin E."/>
            <person name="Lipzen A."/>
            <person name="Grigoriev I.V."/>
            <person name="Henrissat B."/>
            <person name="Martin F.M."/>
            <person name="Bonfante P."/>
        </authorList>
    </citation>
    <scope>NUCLEOTIDE SEQUENCE [LARGE SCALE GENOMIC DNA]</scope>
    <source>
        <strain evidence="4 5">BEG34</strain>
    </source>
</reference>
<dbReference type="PROSITE" id="PS50011">
    <property type="entry name" value="PROTEIN_KINASE_DOM"/>
    <property type="match status" value="1"/>
</dbReference>
<keyword evidence="5" id="KW-1185">Reference proteome</keyword>
<dbReference type="PANTHER" id="PTHR44329">
    <property type="entry name" value="SERINE/THREONINE-PROTEIN KINASE TNNI3K-RELATED"/>
    <property type="match status" value="1"/>
</dbReference>
<keyword evidence="2" id="KW-0067">ATP-binding</keyword>
<keyword evidence="4" id="KW-0808">Transferase</keyword>
<evidence type="ECO:0000313" key="5">
    <source>
        <dbReference type="Proteomes" id="UP000439903"/>
    </source>
</evidence>
<evidence type="ECO:0000313" key="4">
    <source>
        <dbReference type="EMBL" id="KAF0547702.1"/>
    </source>
</evidence>
<dbReference type="InterPro" id="IPR000719">
    <property type="entry name" value="Prot_kinase_dom"/>
</dbReference>
<organism evidence="4 5">
    <name type="scientific">Gigaspora margarita</name>
    <dbReference type="NCBI Taxonomy" id="4874"/>
    <lineage>
        <taxon>Eukaryota</taxon>
        <taxon>Fungi</taxon>
        <taxon>Fungi incertae sedis</taxon>
        <taxon>Mucoromycota</taxon>
        <taxon>Glomeromycotina</taxon>
        <taxon>Glomeromycetes</taxon>
        <taxon>Diversisporales</taxon>
        <taxon>Gigasporaceae</taxon>
        <taxon>Gigaspora</taxon>
    </lineage>
</organism>
<keyword evidence="1" id="KW-0547">Nucleotide-binding</keyword>
<dbReference type="Pfam" id="PF00069">
    <property type="entry name" value="Pkinase"/>
    <property type="match status" value="1"/>
</dbReference>
<proteinExistence type="predicted"/>
<dbReference type="EMBL" id="WTPW01000104">
    <property type="protein sequence ID" value="KAF0547702.1"/>
    <property type="molecule type" value="Genomic_DNA"/>
</dbReference>
<dbReference type="InterPro" id="IPR011009">
    <property type="entry name" value="Kinase-like_dom_sf"/>
</dbReference>
<evidence type="ECO:0000256" key="2">
    <source>
        <dbReference type="ARBA" id="ARBA00022840"/>
    </source>
</evidence>
<accession>A0A8H4AZI0</accession>
<sequence>MACSTDWADWKDMIQNSITRNINSPRGYKYNNLREDKIESVISRAQSAFRGKWKETYLRRIAFVYDDNILTQEEKDDAITTLTMFKDRNNSLYSKDDTYKCDICHRSGYMIIWCQHCVVDFLQDEATKWTSMDKSIDRQILLAQTRAPIPEGIPEWIPYELLRNVDYLTQGGYASVYTATYMRGLYTRWRKTTKTLSRGLTQFKVVLKKLNWKPENNFKDELKNHLYVSSVCDVIVRCYGVTRDPVTKDYMLVLNRMKCDLREYISSYRSIITWSDINHMCSNIISGLIFLHKEGLVHRDLHPGNILRGRIDNNWCIADLGFTGSPDQTNNIVGNLSYIAPEILTKKEYSSKTDIYAFGMVLYYVTTFKPPFAEQVHDKALQLEIFKGTRPILPSGIPKEYTRIIRCCWDADPDKRLDAFRIYVYFSIDKVKKIGGFVLQNATTEVNNETSAITGGISTTDIEAICDTGDSSGDSCAINFSD</sequence>
<dbReference type="AlphaFoldDB" id="A0A8H4AZI0"/>
<protein>
    <submittedName>
        <fullName evidence="4">Protein kinase</fullName>
    </submittedName>
</protein>
<dbReference type="Gene3D" id="1.10.510.10">
    <property type="entry name" value="Transferase(Phosphotransferase) domain 1"/>
    <property type="match status" value="1"/>
</dbReference>
<dbReference type="GO" id="GO:0005524">
    <property type="term" value="F:ATP binding"/>
    <property type="evidence" value="ECO:0007669"/>
    <property type="project" value="InterPro"/>
</dbReference>
<evidence type="ECO:0000259" key="3">
    <source>
        <dbReference type="PROSITE" id="PS50011"/>
    </source>
</evidence>
<dbReference type="PANTHER" id="PTHR44329:SF298">
    <property type="entry name" value="MIXED LINEAGE KINASE DOMAIN-LIKE PROTEIN"/>
    <property type="match status" value="1"/>
</dbReference>
<feature type="domain" description="Protein kinase" evidence="3">
    <location>
        <begin position="162"/>
        <end position="426"/>
    </location>
</feature>
<dbReference type="GO" id="GO:0004674">
    <property type="term" value="F:protein serine/threonine kinase activity"/>
    <property type="evidence" value="ECO:0007669"/>
    <property type="project" value="TreeGrafter"/>
</dbReference>
<dbReference type="InterPro" id="IPR051681">
    <property type="entry name" value="Ser/Thr_Kinases-Pseudokinases"/>
</dbReference>